<dbReference type="PROSITE" id="PS00174">
    <property type="entry name" value="P_GLUCOSE_ISOMERASE_2"/>
    <property type="match status" value="1"/>
</dbReference>
<dbReference type="GO" id="GO:0006094">
    <property type="term" value="P:gluconeogenesis"/>
    <property type="evidence" value="ECO:0007669"/>
    <property type="project" value="UniProtKB-KW"/>
</dbReference>
<dbReference type="CDD" id="cd05016">
    <property type="entry name" value="SIS_PGI_2"/>
    <property type="match status" value="1"/>
</dbReference>
<dbReference type="PANTHER" id="PTHR11469">
    <property type="entry name" value="GLUCOSE-6-PHOSPHATE ISOMERASE"/>
    <property type="match status" value="1"/>
</dbReference>
<dbReference type="GO" id="GO:0048029">
    <property type="term" value="F:monosaccharide binding"/>
    <property type="evidence" value="ECO:0007669"/>
    <property type="project" value="TreeGrafter"/>
</dbReference>
<dbReference type="AlphaFoldDB" id="A0A1Y5S6Y1"/>
<dbReference type="InterPro" id="IPR046348">
    <property type="entry name" value="SIS_dom_sf"/>
</dbReference>
<dbReference type="InterPro" id="IPR035476">
    <property type="entry name" value="SIS_PGI_1"/>
</dbReference>
<organism evidence="9 10">
    <name type="scientific">Oceanibacterium hippocampi</name>
    <dbReference type="NCBI Taxonomy" id="745714"/>
    <lineage>
        <taxon>Bacteria</taxon>
        <taxon>Pseudomonadati</taxon>
        <taxon>Pseudomonadota</taxon>
        <taxon>Alphaproteobacteria</taxon>
        <taxon>Sneathiellales</taxon>
        <taxon>Sneathiellaceae</taxon>
        <taxon>Oceanibacterium</taxon>
    </lineage>
</organism>
<dbReference type="PRINTS" id="PR00662">
    <property type="entry name" value="G6PISOMERASE"/>
</dbReference>
<dbReference type="UniPathway" id="UPA00109">
    <property type="reaction ID" value="UER00181"/>
</dbReference>
<evidence type="ECO:0000313" key="10">
    <source>
        <dbReference type="Proteomes" id="UP000193200"/>
    </source>
</evidence>
<dbReference type="InterPro" id="IPR018189">
    <property type="entry name" value="Phosphoglucose_isomerase_CS"/>
</dbReference>
<dbReference type="OrthoDB" id="140919at2"/>
<dbReference type="PANTHER" id="PTHR11469:SF1">
    <property type="entry name" value="GLUCOSE-6-PHOSPHATE ISOMERASE"/>
    <property type="match status" value="1"/>
</dbReference>
<evidence type="ECO:0000256" key="6">
    <source>
        <dbReference type="ARBA" id="ARBA00023235"/>
    </source>
</evidence>
<gene>
    <name evidence="9" type="primary">pgi</name>
    <name evidence="9" type="ORF">OCH7691_01244</name>
</gene>
<evidence type="ECO:0000256" key="3">
    <source>
        <dbReference type="ARBA" id="ARBA00011952"/>
    </source>
</evidence>
<protein>
    <recommendedName>
        <fullName evidence="3 8">Glucose-6-phosphate isomerase</fullName>
        <ecNumber evidence="3 8">5.3.1.9</ecNumber>
    </recommendedName>
</protein>
<accession>A0A1Y5S6Y1</accession>
<dbReference type="GO" id="GO:0006096">
    <property type="term" value="P:glycolytic process"/>
    <property type="evidence" value="ECO:0007669"/>
    <property type="project" value="UniProtKB-UniPathway"/>
</dbReference>
<comment type="similarity">
    <text evidence="2 8">Belongs to the GPI family.</text>
</comment>
<comment type="pathway">
    <text evidence="1 8">Carbohydrate degradation; glycolysis; D-glyceraldehyde 3-phosphate and glycerone phosphate from D-glucose: step 2/4.</text>
</comment>
<evidence type="ECO:0000256" key="4">
    <source>
        <dbReference type="ARBA" id="ARBA00022432"/>
    </source>
</evidence>
<evidence type="ECO:0000313" key="9">
    <source>
        <dbReference type="EMBL" id="SLN32933.1"/>
    </source>
</evidence>
<dbReference type="Pfam" id="PF00342">
    <property type="entry name" value="PGI"/>
    <property type="match status" value="2"/>
</dbReference>
<dbReference type="CDD" id="cd05015">
    <property type="entry name" value="SIS_PGI_1"/>
    <property type="match status" value="1"/>
</dbReference>
<name>A0A1Y5S6Y1_9PROT</name>
<keyword evidence="5 8" id="KW-0324">Glycolysis</keyword>
<dbReference type="Proteomes" id="UP000193200">
    <property type="component" value="Unassembled WGS sequence"/>
</dbReference>
<dbReference type="PROSITE" id="PS51463">
    <property type="entry name" value="P_GLUCOSE_ISOMERASE_3"/>
    <property type="match status" value="1"/>
</dbReference>
<evidence type="ECO:0000256" key="7">
    <source>
        <dbReference type="ARBA" id="ARBA00029321"/>
    </source>
</evidence>
<keyword evidence="6 8" id="KW-0413">Isomerase</keyword>
<evidence type="ECO:0000256" key="2">
    <source>
        <dbReference type="ARBA" id="ARBA00006604"/>
    </source>
</evidence>
<keyword evidence="10" id="KW-1185">Reference proteome</keyword>
<dbReference type="GO" id="GO:0097367">
    <property type="term" value="F:carbohydrate derivative binding"/>
    <property type="evidence" value="ECO:0007669"/>
    <property type="project" value="InterPro"/>
</dbReference>
<keyword evidence="4 8" id="KW-0312">Gluconeogenesis</keyword>
<evidence type="ECO:0000256" key="8">
    <source>
        <dbReference type="RuleBase" id="RU000612"/>
    </source>
</evidence>
<dbReference type="RefSeq" id="WP_085882481.1">
    <property type="nucleotide sequence ID" value="NZ_FWFR01000001.1"/>
</dbReference>
<reference evidence="9 10" key="1">
    <citation type="submission" date="2017-03" db="EMBL/GenBank/DDBJ databases">
        <authorList>
            <person name="Afonso C.L."/>
            <person name="Miller P.J."/>
            <person name="Scott M.A."/>
            <person name="Spackman E."/>
            <person name="Goraichik I."/>
            <person name="Dimitrov K.M."/>
            <person name="Suarez D.L."/>
            <person name="Swayne D.E."/>
        </authorList>
    </citation>
    <scope>NUCLEOTIDE SEQUENCE [LARGE SCALE GENOMIC DNA]</scope>
    <source>
        <strain evidence="9 10">CECT 7691</strain>
    </source>
</reference>
<dbReference type="InterPro" id="IPR001672">
    <property type="entry name" value="G6P_Isomerase"/>
</dbReference>
<comment type="catalytic activity">
    <reaction evidence="7 8">
        <text>alpha-D-glucose 6-phosphate = beta-D-fructose 6-phosphate</text>
        <dbReference type="Rhea" id="RHEA:11816"/>
        <dbReference type="ChEBI" id="CHEBI:57634"/>
        <dbReference type="ChEBI" id="CHEBI:58225"/>
        <dbReference type="EC" id="5.3.1.9"/>
    </reaction>
</comment>
<evidence type="ECO:0000256" key="1">
    <source>
        <dbReference type="ARBA" id="ARBA00004926"/>
    </source>
</evidence>
<dbReference type="EC" id="5.3.1.9" evidence="3 8"/>
<dbReference type="GO" id="GO:0051156">
    <property type="term" value="P:glucose 6-phosphate metabolic process"/>
    <property type="evidence" value="ECO:0007669"/>
    <property type="project" value="TreeGrafter"/>
</dbReference>
<dbReference type="Gene3D" id="3.40.50.10490">
    <property type="entry name" value="Glucose-6-phosphate isomerase like protein, domain 1"/>
    <property type="match status" value="2"/>
</dbReference>
<dbReference type="InParanoid" id="A0A1Y5S6Y1"/>
<evidence type="ECO:0000256" key="5">
    <source>
        <dbReference type="ARBA" id="ARBA00023152"/>
    </source>
</evidence>
<sequence length="429" mass="45784">MPYRQDLTRCFAGAIGGSGLDEAAFRKTLGEAEAAVGWVADTMRGHALPLFDLPFQRDDLKLLNDIAAYWREDFTDILILGTGGSALGAKTLQAIADGDGPQIHFGDNLDGRSFAWIVDALDLETTGILTVSKSGSTPETLSQTLVVLGALVEALGEDAPAKHVLAIAEPGDSPLRRLAARWQLQILDHDPNLGGRYSVLSLVGLLPALIAGLDAAQVREGAAFVLDGVMENGISAAPVEGAALSVALARRGDIAQSVLLPYDDRLFEFTYWYRQLWAESIGKQGFGTTPVNALGPVDQHSQLQLWLDGPADKLFTVVTCGDWGSGPMIDLGLAGNDPALAYLEGRGIGDLARAEARATVRTLARHGRPVREITVDVLDEQAFGALFMHYMLETIVAARLWGVDAFDQPAVEEGKILAKKFLTGEEAGA</sequence>
<dbReference type="FunCoup" id="A0A1Y5S6Y1">
    <property type="interactions" value="553"/>
</dbReference>
<dbReference type="GO" id="GO:0004347">
    <property type="term" value="F:glucose-6-phosphate isomerase activity"/>
    <property type="evidence" value="ECO:0007669"/>
    <property type="project" value="UniProtKB-EC"/>
</dbReference>
<dbReference type="SUPFAM" id="SSF53697">
    <property type="entry name" value="SIS domain"/>
    <property type="match status" value="1"/>
</dbReference>
<dbReference type="InterPro" id="IPR035482">
    <property type="entry name" value="SIS_PGI_2"/>
</dbReference>
<dbReference type="GO" id="GO:0005829">
    <property type="term" value="C:cytosol"/>
    <property type="evidence" value="ECO:0007669"/>
    <property type="project" value="TreeGrafter"/>
</dbReference>
<proteinExistence type="inferred from homology"/>
<dbReference type="EMBL" id="FWFR01000001">
    <property type="protein sequence ID" value="SLN32933.1"/>
    <property type="molecule type" value="Genomic_DNA"/>
</dbReference>